<reference evidence="1" key="1">
    <citation type="submission" date="2019-08" db="EMBL/GenBank/DDBJ databases">
        <authorList>
            <person name="Kucharzyk K."/>
            <person name="Murdoch R.W."/>
            <person name="Higgins S."/>
            <person name="Loffler F."/>
        </authorList>
    </citation>
    <scope>NUCLEOTIDE SEQUENCE</scope>
</reference>
<protein>
    <recommendedName>
        <fullName evidence="2">DUF4145 domain-containing protein</fullName>
    </recommendedName>
</protein>
<gene>
    <name evidence="1" type="ORF">SDC9_101664</name>
</gene>
<evidence type="ECO:0000313" key="1">
    <source>
        <dbReference type="EMBL" id="MPM54881.1"/>
    </source>
</evidence>
<dbReference type="EMBL" id="VSSQ01015008">
    <property type="protein sequence ID" value="MPM54881.1"/>
    <property type="molecule type" value="Genomic_DNA"/>
</dbReference>
<proteinExistence type="predicted"/>
<organism evidence="1">
    <name type="scientific">bioreactor metagenome</name>
    <dbReference type="NCBI Taxonomy" id="1076179"/>
    <lineage>
        <taxon>unclassified sequences</taxon>
        <taxon>metagenomes</taxon>
        <taxon>ecological metagenomes</taxon>
    </lineage>
</organism>
<comment type="caution">
    <text evidence="1">The sequence shown here is derived from an EMBL/GenBank/DDBJ whole genome shotgun (WGS) entry which is preliminary data.</text>
</comment>
<accession>A0A645ARC9</accession>
<name>A0A645ARC9_9ZZZZ</name>
<sequence>MKEFSDSIKNLLTNLKNDFQEILLPPEIGLPASGQQVILKGVFVGTRTYLETIAHQANGCYESGWYDACSVMLRRFIETLIIEAFEAYKIDNKIKNSNGDFFYLSDLISSTLAEKTWNLSRNTRRSLPKLKDLGDKSAHSRRFIALRNDLDKLIPDIRVVTQELVLLAKLK</sequence>
<dbReference type="AlphaFoldDB" id="A0A645ARC9"/>
<evidence type="ECO:0008006" key="2">
    <source>
        <dbReference type="Google" id="ProtNLM"/>
    </source>
</evidence>